<proteinExistence type="predicted"/>
<evidence type="ECO:0000313" key="2">
    <source>
        <dbReference type="EMBL" id="ADZ70258.1"/>
    </source>
</evidence>
<keyword evidence="3" id="KW-1185">Reference proteome</keyword>
<accession>F2IVX6</accession>
<evidence type="ECO:0000313" key="3">
    <source>
        <dbReference type="Proteomes" id="UP000008130"/>
    </source>
</evidence>
<protein>
    <submittedName>
        <fullName evidence="2">Uncharacterized protein</fullName>
    </submittedName>
</protein>
<dbReference type="EMBL" id="CP002568">
    <property type="protein sequence ID" value="ADZ70258.1"/>
    <property type="molecule type" value="Genomic_DNA"/>
</dbReference>
<dbReference type="Proteomes" id="UP000008130">
    <property type="component" value="Chromosome"/>
</dbReference>
<name>F2IVX6_POLGS</name>
<dbReference type="HOGENOM" id="CLU_684855_0_0_5"/>
<dbReference type="AlphaFoldDB" id="F2IVX6"/>
<organism evidence="2 3">
    <name type="scientific">Polymorphum gilvum (strain LMG 25793 / CGMCC 1.9160 / SL003B-26A1)</name>
    <dbReference type="NCBI Taxonomy" id="991905"/>
    <lineage>
        <taxon>Bacteria</taxon>
        <taxon>Pseudomonadati</taxon>
        <taxon>Pseudomonadota</taxon>
        <taxon>Alphaproteobacteria</taxon>
        <taxon>Rhodobacterales</taxon>
        <taxon>Paracoccaceae</taxon>
        <taxon>Polymorphum</taxon>
    </lineage>
</organism>
<dbReference type="RefSeq" id="WP_013652576.1">
    <property type="nucleotide sequence ID" value="NC_015259.1"/>
</dbReference>
<feature type="chain" id="PRO_5003283830" evidence="1">
    <location>
        <begin position="26"/>
        <end position="402"/>
    </location>
</feature>
<sequence length="402" mass="41893">MSRLPLSAVASVVLVLSTAAFGARAYALEQDDLDSLSRHLAASGEAAARFGEVGETLTNLGKNSFAGAGTGSQKRDLARRANAALDPWRRASAATKASLPYKVAPHAFMVSDVITSVMAPGIEGDYRGATSNAVNIAVSVQAVGGGVALFGAIGSGVGATLGSFIPVVGTAFGGMVGGAIGKVAGGYIAATGYDLYVKEAVGQGVDAGLSCLFDTDPLSQARQARQEFLRAKAAADLLPRWEALHAVGRDFGGGETELVGPGGLPRVLPPDVEPNVAQTTGNVLAGVRKFSLGPQVWEITDGAATFETVYPGVVHTTHTARGTVGVNRIEGTMIWVHRDNDRRCGYVVRETHPFLFLFTADTVSGTISPGSLEILETRGSCEQSWENRMQQTTFTAPWGKVE</sequence>
<gene>
    <name evidence="2" type="ordered locus">SL003B_1832</name>
</gene>
<keyword evidence="1" id="KW-0732">Signal</keyword>
<evidence type="ECO:0000256" key="1">
    <source>
        <dbReference type="SAM" id="SignalP"/>
    </source>
</evidence>
<dbReference type="KEGG" id="pgv:SL003B_1832"/>
<reference evidence="2 3" key="1">
    <citation type="journal article" date="2011" name="J. Bacteriol.">
        <title>Complete genome sequence of Polymorphum gilvum SL003B-26A1T, a crude oil-degrading bacterium from oil-polluted saline soil.</title>
        <authorList>
            <person name="Li S.G."/>
            <person name="Tang Y.Q."/>
            <person name="Nie Y."/>
            <person name="Cai M."/>
            <person name="Wu X.L."/>
        </authorList>
    </citation>
    <scope>NUCLEOTIDE SEQUENCE [LARGE SCALE GENOMIC DNA]</scope>
    <source>
        <strain evidence="3">LMG 25793 / CGMCC 1.9160 / SL003B-26A1</strain>
    </source>
</reference>
<feature type="signal peptide" evidence="1">
    <location>
        <begin position="1"/>
        <end position="25"/>
    </location>
</feature>